<organism evidence="1 2">
    <name type="scientific">Methylomonas albis</name>
    <dbReference type="NCBI Taxonomy" id="1854563"/>
    <lineage>
        <taxon>Bacteria</taxon>
        <taxon>Pseudomonadati</taxon>
        <taxon>Pseudomonadota</taxon>
        <taxon>Gammaproteobacteria</taxon>
        <taxon>Methylococcales</taxon>
        <taxon>Methylococcaceae</taxon>
        <taxon>Methylomonas</taxon>
    </lineage>
</organism>
<keyword evidence="2" id="KW-1185">Reference proteome</keyword>
<dbReference type="EMBL" id="JACXSS010000001">
    <property type="protein sequence ID" value="MBD9356656.1"/>
    <property type="molecule type" value="Genomic_DNA"/>
</dbReference>
<accession>A0ABR9D0K3</accession>
<protein>
    <submittedName>
        <fullName evidence="1">Uncharacterized protein</fullName>
    </submittedName>
</protein>
<dbReference type="RefSeq" id="WP_192374987.1">
    <property type="nucleotide sequence ID" value="NZ_CAJHIV010000001.1"/>
</dbReference>
<name>A0ABR9D0K3_9GAMM</name>
<sequence length="134" mass="14199">MAESNHNPTIVAAIFGVNGSISMAIISNWDKLTGQQKATETTLTQAIATPPYAPLKKEKPAIVLPPQVIDISGDWYNSAAPTAGGTHIDQQNDSFQFQAWGMLAQGVGYTNGARITATCTDTIMGTYISAGVRQ</sequence>
<evidence type="ECO:0000313" key="2">
    <source>
        <dbReference type="Proteomes" id="UP000652176"/>
    </source>
</evidence>
<proteinExistence type="predicted"/>
<dbReference type="Proteomes" id="UP000652176">
    <property type="component" value="Unassembled WGS sequence"/>
</dbReference>
<gene>
    <name evidence="1" type="ORF">IE877_12305</name>
</gene>
<reference evidence="1 2" key="1">
    <citation type="submission" date="2020-09" db="EMBL/GenBank/DDBJ databases">
        <title>Methylomonas albis sp. nov. and Methylomonas fluvii sp. nov.: Two cold-adapted methanotrophs from the River Elbe and an amended description of Methylovulum psychrotolerans strain Eb1.</title>
        <authorList>
            <person name="Bussmann I.K."/>
            <person name="Klings K.-W."/>
            <person name="Warnstedt J."/>
            <person name="Hoppert M."/>
            <person name="Saborowski A."/>
            <person name="Horn F."/>
            <person name="Liebner S."/>
        </authorList>
    </citation>
    <scope>NUCLEOTIDE SEQUENCE [LARGE SCALE GENOMIC DNA]</scope>
    <source>
        <strain evidence="1 2">EbA</strain>
    </source>
</reference>
<comment type="caution">
    <text evidence="1">The sequence shown here is derived from an EMBL/GenBank/DDBJ whole genome shotgun (WGS) entry which is preliminary data.</text>
</comment>
<evidence type="ECO:0000313" key="1">
    <source>
        <dbReference type="EMBL" id="MBD9356656.1"/>
    </source>
</evidence>